<protein>
    <submittedName>
        <fullName evidence="2">Phosphatase</fullName>
    </submittedName>
</protein>
<dbReference type="PANTHER" id="PTHR30005">
    <property type="entry name" value="EXOPOLYPHOSPHATASE"/>
    <property type="match status" value="1"/>
</dbReference>
<dbReference type="Pfam" id="PF02541">
    <property type="entry name" value="Ppx-GppA"/>
    <property type="match status" value="1"/>
</dbReference>
<dbReference type="EMBL" id="PTRA01000001">
    <property type="protein sequence ID" value="PQA58920.1"/>
    <property type="molecule type" value="Genomic_DNA"/>
</dbReference>
<comment type="caution">
    <text evidence="2">The sequence shown here is derived from an EMBL/GenBank/DDBJ whole genome shotgun (WGS) entry which is preliminary data.</text>
</comment>
<dbReference type="InterPro" id="IPR043129">
    <property type="entry name" value="ATPase_NBD"/>
</dbReference>
<gene>
    <name evidence="2" type="ORF">C5O19_04480</name>
</gene>
<evidence type="ECO:0000259" key="1">
    <source>
        <dbReference type="Pfam" id="PF02541"/>
    </source>
</evidence>
<dbReference type="RefSeq" id="WP_104710087.1">
    <property type="nucleotide sequence ID" value="NZ_PTRA01000001.1"/>
</dbReference>
<dbReference type="OrthoDB" id="9814545at2"/>
<sequence length="311" mass="34537">MTRLAIIDLGTNTFQLLIAETQAAGFTILHDSSMPAKIGEGGISDGKITEAAMDRAVGVLREFCQITNQYDIAPEKIVALGTSAVRNATNQEEFCERVLNTTGITVTIVPGEEEASLIYEGVKAGTVLSEQTSLIVDIGGGSVEFILCNAKKVFWKQSFEIGGQRLMDRFQQADPILPDSISKLYEYLEQQLVPLTNAVHQYEPKEIIGSAGTFETLIDIESMRSTGHWPDPEQVSFELPMASFIDSYEKFLTLDRDARLQIPGMKEYRVDMIVVASCLIAFLLRKYQLKQIRVSLYAMKEGMLSRMSQGQ</sequence>
<name>A0A2S7IMY4_9BACT</name>
<dbReference type="InterPro" id="IPR050273">
    <property type="entry name" value="GppA/Ppx_hydrolase"/>
</dbReference>
<dbReference type="Proteomes" id="UP000239590">
    <property type="component" value="Unassembled WGS sequence"/>
</dbReference>
<evidence type="ECO:0000313" key="3">
    <source>
        <dbReference type="Proteomes" id="UP000239590"/>
    </source>
</evidence>
<dbReference type="SUPFAM" id="SSF53067">
    <property type="entry name" value="Actin-like ATPase domain"/>
    <property type="match status" value="2"/>
</dbReference>
<feature type="domain" description="Ppx/GppA phosphatase N-terminal" evidence="1">
    <location>
        <begin position="18"/>
        <end position="307"/>
    </location>
</feature>
<evidence type="ECO:0000313" key="2">
    <source>
        <dbReference type="EMBL" id="PQA58920.1"/>
    </source>
</evidence>
<dbReference type="InterPro" id="IPR003695">
    <property type="entry name" value="Ppx_GppA_N"/>
</dbReference>
<dbReference type="Gene3D" id="3.30.420.40">
    <property type="match status" value="1"/>
</dbReference>
<organism evidence="2 3">
    <name type="scientific">Siphonobacter curvatus</name>
    <dbReference type="NCBI Taxonomy" id="2094562"/>
    <lineage>
        <taxon>Bacteria</taxon>
        <taxon>Pseudomonadati</taxon>
        <taxon>Bacteroidota</taxon>
        <taxon>Cytophagia</taxon>
        <taxon>Cytophagales</taxon>
        <taxon>Cytophagaceae</taxon>
        <taxon>Siphonobacter</taxon>
    </lineage>
</organism>
<keyword evidence="3" id="KW-1185">Reference proteome</keyword>
<dbReference type="CDD" id="cd24055">
    <property type="entry name" value="ASKHA_NBD_ChPPX-like"/>
    <property type="match status" value="1"/>
</dbReference>
<accession>A0A2S7IMY4</accession>
<dbReference type="AlphaFoldDB" id="A0A2S7IMY4"/>
<dbReference type="GO" id="GO:0016462">
    <property type="term" value="F:pyrophosphatase activity"/>
    <property type="evidence" value="ECO:0007669"/>
    <property type="project" value="TreeGrafter"/>
</dbReference>
<dbReference type="PANTHER" id="PTHR30005:SF0">
    <property type="entry name" value="RETROGRADE REGULATION PROTEIN 2"/>
    <property type="match status" value="1"/>
</dbReference>
<reference evidence="3" key="1">
    <citation type="submission" date="2018-02" db="EMBL/GenBank/DDBJ databases">
        <title>Genome sequencing of Solimonas sp. HR-BB.</title>
        <authorList>
            <person name="Lee Y."/>
            <person name="Jeon C.O."/>
        </authorList>
    </citation>
    <scope>NUCLEOTIDE SEQUENCE [LARGE SCALE GENOMIC DNA]</scope>
    <source>
        <strain evidence="3">HR-U</strain>
    </source>
</reference>
<proteinExistence type="predicted"/>
<dbReference type="Gene3D" id="3.30.420.150">
    <property type="entry name" value="Exopolyphosphatase. Domain 2"/>
    <property type="match status" value="1"/>
</dbReference>